<organism evidence="3 4">
    <name type="scientific">Microbispora corallina</name>
    <dbReference type="NCBI Taxonomy" id="83302"/>
    <lineage>
        <taxon>Bacteria</taxon>
        <taxon>Bacillati</taxon>
        <taxon>Actinomycetota</taxon>
        <taxon>Actinomycetes</taxon>
        <taxon>Streptosporangiales</taxon>
        <taxon>Streptosporangiaceae</taxon>
        <taxon>Microbispora</taxon>
    </lineage>
</organism>
<dbReference type="InterPro" id="IPR032710">
    <property type="entry name" value="NTF2-like_dom_sf"/>
</dbReference>
<protein>
    <recommendedName>
        <fullName evidence="2">SnoaL-like domain-containing protein</fullName>
    </recommendedName>
</protein>
<dbReference type="Proteomes" id="UP000603904">
    <property type="component" value="Unassembled WGS sequence"/>
</dbReference>
<dbReference type="SUPFAM" id="SSF54427">
    <property type="entry name" value="NTF2-like"/>
    <property type="match status" value="1"/>
</dbReference>
<dbReference type="RefSeq" id="WP_204058117.1">
    <property type="nucleotide sequence ID" value="NZ_BAAAGP010000041.1"/>
</dbReference>
<dbReference type="Pfam" id="PF12680">
    <property type="entry name" value="SnoaL_2"/>
    <property type="match status" value="1"/>
</dbReference>
<feature type="region of interest" description="Disordered" evidence="1">
    <location>
        <begin position="656"/>
        <end position="690"/>
    </location>
</feature>
<dbReference type="InterPro" id="IPR037401">
    <property type="entry name" value="SnoaL-like"/>
</dbReference>
<dbReference type="Gene3D" id="3.30.1330.40">
    <property type="entry name" value="RutC-like"/>
    <property type="match status" value="1"/>
</dbReference>
<evidence type="ECO:0000256" key="1">
    <source>
        <dbReference type="SAM" id="MobiDB-lite"/>
    </source>
</evidence>
<dbReference type="InterPro" id="IPR035959">
    <property type="entry name" value="RutC-like_sf"/>
</dbReference>
<dbReference type="PANTHER" id="PTHR43857">
    <property type="entry name" value="BLR7761 PROTEIN"/>
    <property type="match status" value="1"/>
</dbReference>
<dbReference type="InterPro" id="IPR010281">
    <property type="entry name" value="DUF885"/>
</dbReference>
<dbReference type="PANTHER" id="PTHR43857:SF1">
    <property type="entry name" value="YJGH FAMILY PROTEIN"/>
    <property type="match status" value="1"/>
</dbReference>
<accession>A0ABQ4G179</accession>
<dbReference type="InterPro" id="IPR006175">
    <property type="entry name" value="YjgF/YER057c/UK114"/>
</dbReference>
<evidence type="ECO:0000313" key="4">
    <source>
        <dbReference type="Proteomes" id="UP000603904"/>
    </source>
</evidence>
<sequence length="809" mass="89178">MTDPRSVLTDLTERFWTWRLATTPRTRDDIPRVTRPAGWRPAWDAATVNEGLRFLAGVESGLAAVAPSEDPAVEVPRRLLGSATARVRWELEIVRSWRRDPWFYLDQTIGHVFDALLSPAPFDAARSADVVERLRWIPATLGTARDNLEATATREFAELALRDSAGAPEQLRASIGLLAPLLDGDWREAALSAAEDASQALAAWRSWLADCVPTFAPHRPVGREAFGFFLHRVALLPWSAAEILNLAAQERDRAEAFELFERARSGPPEWPPPPATAEEQCATERAAELDVRAFYEERGLLSQPASLRHYRNLPRPAYLEPLRWLGVSDDLTDEDRLAEDGVSYVPAPGPGLPYFYRANAADPRAGIIHEGVHYQQLALTWRHPDPAHRRFYDSVPNEGIAFYNEEMVLQAGLFDDAPLTRAIVYNFMRLRAIRVEVDVRLALGEIDIDGAARMLNDLVPLDLDTAREEAAFFAATPGQGLSYQVGKVQVMRLLADAARRARDGFDLRAFHDALWSDGNVPLAVQRLQLLDDAGDLRRADALADASVDMRRYAEDLVDAIASGDLARLDRLYAEDIRVWHNHDGVARDKAESLDAVRRIAAHYDGFHATDLRVDPLPDGYVQRCVYRGRERATGAELAVDAMMRVEVRDGRVVRIEEYTDPAQGSVPEAGGSPGEADTPPPGPRFRDGTGWEEQAGYSRAARQGDGIAVSGTTAHGPDGSALHPGDTYAQTLECLRRAVAAVEELGGARTSVLRTRLLLAPGADWREASRAHAEVLGDVAPANSTYVVGSLIGPDFLVEVEVDAQAVRR</sequence>
<evidence type="ECO:0000313" key="3">
    <source>
        <dbReference type="EMBL" id="GIH40728.1"/>
    </source>
</evidence>
<evidence type="ECO:0000259" key="2">
    <source>
        <dbReference type="Pfam" id="PF12680"/>
    </source>
</evidence>
<reference evidence="3 4" key="1">
    <citation type="submission" date="2021-01" db="EMBL/GenBank/DDBJ databases">
        <title>Whole genome shotgun sequence of Microbispora corallina NBRC 16416.</title>
        <authorList>
            <person name="Komaki H."/>
            <person name="Tamura T."/>
        </authorList>
    </citation>
    <scope>NUCLEOTIDE SEQUENCE [LARGE SCALE GENOMIC DNA]</scope>
    <source>
        <strain evidence="3 4">NBRC 16416</strain>
    </source>
</reference>
<dbReference type="Pfam" id="PF01042">
    <property type="entry name" value="Ribonuc_L-PSP"/>
    <property type="match status" value="1"/>
</dbReference>
<proteinExistence type="predicted"/>
<comment type="caution">
    <text evidence="3">The sequence shown here is derived from an EMBL/GenBank/DDBJ whole genome shotgun (WGS) entry which is preliminary data.</text>
</comment>
<name>A0ABQ4G179_9ACTN</name>
<gene>
    <name evidence="3" type="ORF">Mco01_37280</name>
</gene>
<dbReference type="Pfam" id="PF05960">
    <property type="entry name" value="DUF885"/>
    <property type="match status" value="2"/>
</dbReference>
<dbReference type="EMBL" id="BOOC01000015">
    <property type="protein sequence ID" value="GIH40728.1"/>
    <property type="molecule type" value="Genomic_DNA"/>
</dbReference>
<keyword evidence="4" id="KW-1185">Reference proteome</keyword>
<dbReference type="SUPFAM" id="SSF55298">
    <property type="entry name" value="YjgF-like"/>
    <property type="match status" value="1"/>
</dbReference>
<dbReference type="Gene3D" id="3.10.450.50">
    <property type="match status" value="1"/>
</dbReference>
<feature type="domain" description="SnoaL-like" evidence="2">
    <location>
        <begin position="554"/>
        <end position="655"/>
    </location>
</feature>